<evidence type="ECO:0008006" key="4">
    <source>
        <dbReference type="Google" id="ProtNLM"/>
    </source>
</evidence>
<name>A0A1X7RUL3_ZYMT9</name>
<organism evidence="2 3">
    <name type="scientific">Zymoseptoria tritici (strain ST99CH_3D7)</name>
    <dbReference type="NCBI Taxonomy" id="1276538"/>
    <lineage>
        <taxon>Eukaryota</taxon>
        <taxon>Fungi</taxon>
        <taxon>Dikarya</taxon>
        <taxon>Ascomycota</taxon>
        <taxon>Pezizomycotina</taxon>
        <taxon>Dothideomycetes</taxon>
        <taxon>Dothideomycetidae</taxon>
        <taxon>Mycosphaerellales</taxon>
        <taxon>Mycosphaerellaceae</taxon>
        <taxon>Zymoseptoria</taxon>
    </lineage>
</organism>
<feature type="signal peptide" evidence="1">
    <location>
        <begin position="1"/>
        <end position="19"/>
    </location>
</feature>
<keyword evidence="1" id="KW-0732">Signal</keyword>
<feature type="chain" id="PRO_5013321891" description="Ig-like domain-containing protein" evidence="1">
    <location>
        <begin position="20"/>
        <end position="96"/>
    </location>
</feature>
<accession>A0A1X7RUL3</accession>
<keyword evidence="3" id="KW-1185">Reference proteome</keyword>
<gene>
    <name evidence="2" type="ORF">ZT3D7_G6275</name>
</gene>
<sequence length="96" mass="10551">MIFSNTVAALALCFSVALAKYPHVCVWVSGQGQPGHSCPEGVDWLTSFCAVGDVSKKELNCEHSHPNFPSEYHFWSWSNDECVVNGEKGKFACVVK</sequence>
<dbReference type="EMBL" id="LT853696">
    <property type="protein sequence ID" value="SMQ51122.1"/>
    <property type="molecule type" value="Genomic_DNA"/>
</dbReference>
<evidence type="ECO:0000313" key="2">
    <source>
        <dbReference type="EMBL" id="SMQ51122.1"/>
    </source>
</evidence>
<evidence type="ECO:0000256" key="1">
    <source>
        <dbReference type="SAM" id="SignalP"/>
    </source>
</evidence>
<proteinExistence type="predicted"/>
<dbReference type="AlphaFoldDB" id="A0A1X7RUL3"/>
<protein>
    <recommendedName>
        <fullName evidence="4">Ig-like domain-containing protein</fullName>
    </recommendedName>
</protein>
<evidence type="ECO:0000313" key="3">
    <source>
        <dbReference type="Proteomes" id="UP000215127"/>
    </source>
</evidence>
<dbReference type="Proteomes" id="UP000215127">
    <property type="component" value="Chromosome 5"/>
</dbReference>
<reference evidence="2 3" key="1">
    <citation type="submission" date="2016-06" db="EMBL/GenBank/DDBJ databases">
        <authorList>
            <person name="Kjaerup R.B."/>
            <person name="Dalgaard T.S."/>
            <person name="Juul-Madsen H.R."/>
        </authorList>
    </citation>
    <scope>NUCLEOTIDE SEQUENCE [LARGE SCALE GENOMIC DNA]</scope>
</reference>